<dbReference type="GO" id="GO:0006270">
    <property type="term" value="P:DNA replication initiation"/>
    <property type="evidence" value="ECO:0007669"/>
    <property type="project" value="UniProtKB-UniRule"/>
</dbReference>
<dbReference type="GO" id="GO:0005656">
    <property type="term" value="C:nuclear pre-replicative complex"/>
    <property type="evidence" value="ECO:0007669"/>
    <property type="project" value="UniProtKB-ARBA"/>
</dbReference>
<dbReference type="InterPro" id="IPR027417">
    <property type="entry name" value="P-loop_NTPase"/>
</dbReference>
<dbReference type="InterPro" id="IPR012340">
    <property type="entry name" value="NA-bd_OB-fold"/>
</dbReference>
<evidence type="ECO:0000256" key="4">
    <source>
        <dbReference type="ARBA" id="ARBA00022741"/>
    </source>
</evidence>
<dbReference type="Pfam" id="PF21933">
    <property type="entry name" value="MCM5_C"/>
    <property type="match status" value="1"/>
</dbReference>
<dbReference type="EC" id="3.6.4.12" evidence="12"/>
<dbReference type="Pfam" id="PF14551">
    <property type="entry name" value="MCM_N"/>
    <property type="match status" value="1"/>
</dbReference>
<evidence type="ECO:0000259" key="14">
    <source>
        <dbReference type="PROSITE" id="PS50051"/>
    </source>
</evidence>
<evidence type="ECO:0000256" key="5">
    <source>
        <dbReference type="ARBA" id="ARBA00022801"/>
    </source>
</evidence>
<dbReference type="InterPro" id="IPR031327">
    <property type="entry name" value="MCM"/>
</dbReference>
<evidence type="ECO:0000313" key="16">
    <source>
        <dbReference type="Proteomes" id="UP001230504"/>
    </source>
</evidence>
<dbReference type="GO" id="GO:0042555">
    <property type="term" value="C:MCM complex"/>
    <property type="evidence" value="ECO:0007669"/>
    <property type="project" value="UniProtKB-UniRule"/>
</dbReference>
<reference evidence="15" key="1">
    <citation type="submission" date="2021-06" db="EMBL/GenBank/DDBJ databases">
        <title>Comparative genomics, transcriptomics and evolutionary studies reveal genomic signatures of adaptation to plant cell wall in hemibiotrophic fungi.</title>
        <authorList>
            <consortium name="DOE Joint Genome Institute"/>
            <person name="Baroncelli R."/>
            <person name="Diaz J.F."/>
            <person name="Benocci T."/>
            <person name="Peng M."/>
            <person name="Battaglia E."/>
            <person name="Haridas S."/>
            <person name="Andreopoulos W."/>
            <person name="Labutti K."/>
            <person name="Pangilinan J."/>
            <person name="Floch G.L."/>
            <person name="Makela M.R."/>
            <person name="Henrissat B."/>
            <person name="Grigoriev I.V."/>
            <person name="Crouch J.A."/>
            <person name="De Vries R.P."/>
            <person name="Sukno S.A."/>
            <person name="Thon M.R."/>
        </authorList>
    </citation>
    <scope>NUCLEOTIDE SEQUENCE</scope>
    <source>
        <strain evidence="15">CBS 125086</strain>
    </source>
</reference>
<dbReference type="GO" id="GO:0000727">
    <property type="term" value="P:double-strand break repair via break-induced replication"/>
    <property type="evidence" value="ECO:0007669"/>
    <property type="project" value="TreeGrafter"/>
</dbReference>
<dbReference type="GO" id="GO:0031261">
    <property type="term" value="C:DNA replication preinitiation complex"/>
    <property type="evidence" value="ECO:0007669"/>
    <property type="project" value="UniProtKB-ARBA"/>
</dbReference>
<comment type="subunit">
    <text evidence="12">Component of the MCM2-7 complex.</text>
</comment>
<dbReference type="Pfam" id="PF00493">
    <property type="entry name" value="MCM"/>
    <property type="match status" value="1"/>
</dbReference>
<dbReference type="PRINTS" id="PR01661">
    <property type="entry name" value="MCMPROTEIN5"/>
</dbReference>
<feature type="coiled-coil region" evidence="13">
    <location>
        <begin position="643"/>
        <end position="670"/>
    </location>
</feature>
<dbReference type="SUPFAM" id="SSF50249">
    <property type="entry name" value="Nucleic acid-binding proteins"/>
    <property type="match status" value="1"/>
</dbReference>
<evidence type="ECO:0000256" key="2">
    <source>
        <dbReference type="ARBA" id="ARBA00008010"/>
    </source>
</evidence>
<dbReference type="FunFam" id="2.20.28.10:FF:000005">
    <property type="entry name" value="DNA helicase"/>
    <property type="match status" value="1"/>
</dbReference>
<evidence type="ECO:0000256" key="10">
    <source>
        <dbReference type="ARBA" id="ARBA00023306"/>
    </source>
</evidence>
<dbReference type="FunFam" id="3.40.50.300:FF:000241">
    <property type="entry name" value="DNA helicase"/>
    <property type="match status" value="1"/>
</dbReference>
<dbReference type="InterPro" id="IPR018525">
    <property type="entry name" value="MCM_CS"/>
</dbReference>
<sequence length="721" mass="80717">MDRQSVYSAHVFEPSFGQNEDTRTQIQTQLENFVLHFRHDNDYIYRNQLKENALLKKYYCDVDVTDLINYNEELAHRLVTEPAEIIPLFEAALKKCTHRIVFPQLTKVDLPEHQLLLHSSAEDVSIRNLDSMTIARLVRVPGIVIGASVMSSKATELAIQCRNCAHSSSIPVLGGFTGVTLPRQCGRQRTPNDPTAKCPLDPYFVVHEKSRFVDQQIIKLQEAPDQVPVGELPRHVLISADRYLTNRVVPGSRCTVMGIFSIYQNKATKNSSTGGAVAIRTPYLRAVGIQTDIDQTARGQALFSDEEEQEFLEMSRRPDLYNIMADCIAPSIYGNRDIKKAILCLLLGGSKKILPDGMKLRGDINVLLLGDPGTAKSQLLKFVEKCAPIAIYTSGKGSSAAGLTASVQRDQSTREFYLEGGAMVLADGGVVCIDEFDKMRDEDRVAIHEAMEQQTISIAKAGITTILNARTSVLAAANPIFGRYDDMKTPGENIDFQTTILSRFDMIFIVKDEHTREKDERIARHVMGIHMGGRGVEEQVESEISVDKMKRYLSYCKSRMAPRLSPEAAEKLSSHFVSIRRQVHAAEMEANTRSSIPITVRQLEAIVRITESLAKLSLSPIATEEHVDEAIRLFLCSTMDAVNQGSNQGSKELNEEVSRLETELKRRLAVGWGTSLASLRREMCEQKGYSEQALNRTLMIMQRRDTIMFRNQGAQVYRNAI</sequence>
<evidence type="ECO:0000256" key="8">
    <source>
        <dbReference type="ARBA" id="ARBA00023125"/>
    </source>
</evidence>
<dbReference type="GO" id="GO:0043138">
    <property type="term" value="F:3'-5' DNA helicase activity"/>
    <property type="evidence" value="ECO:0007669"/>
    <property type="project" value="TreeGrafter"/>
</dbReference>
<keyword evidence="13" id="KW-0175">Coiled coil</keyword>
<evidence type="ECO:0000256" key="1">
    <source>
        <dbReference type="ARBA" id="ARBA00004123"/>
    </source>
</evidence>
<dbReference type="CDD" id="cd17756">
    <property type="entry name" value="MCM5"/>
    <property type="match status" value="1"/>
</dbReference>
<dbReference type="SMART" id="SM00350">
    <property type="entry name" value="MCM"/>
    <property type="match status" value="1"/>
</dbReference>
<dbReference type="InterPro" id="IPR001208">
    <property type="entry name" value="MCM_dom"/>
</dbReference>
<evidence type="ECO:0000256" key="7">
    <source>
        <dbReference type="ARBA" id="ARBA00022840"/>
    </source>
</evidence>
<dbReference type="AlphaFoldDB" id="A0AAD8QCI5"/>
<dbReference type="Pfam" id="PF17855">
    <property type="entry name" value="MCM_lid"/>
    <property type="match status" value="1"/>
</dbReference>
<accession>A0AAD8QCI5</accession>
<dbReference type="PANTHER" id="PTHR11630:SF42">
    <property type="entry name" value="DNA REPLICATION LICENSING FACTOR MCM5"/>
    <property type="match status" value="1"/>
</dbReference>
<dbReference type="GO" id="GO:0003697">
    <property type="term" value="F:single-stranded DNA binding"/>
    <property type="evidence" value="ECO:0007669"/>
    <property type="project" value="TreeGrafter"/>
</dbReference>
<dbReference type="InterPro" id="IPR054125">
    <property type="entry name" value="MCM5_C"/>
</dbReference>
<dbReference type="Gene3D" id="2.40.50.140">
    <property type="entry name" value="Nucleic acid-binding proteins"/>
    <property type="match status" value="1"/>
</dbReference>
<keyword evidence="8 11" id="KW-0238">DNA-binding</keyword>
<dbReference type="PRINTS" id="PR01657">
    <property type="entry name" value="MCMFAMILY"/>
</dbReference>
<feature type="domain" description="MCM C-terminal AAA(+) ATPase" evidence="14">
    <location>
        <begin position="320"/>
        <end position="526"/>
    </location>
</feature>
<comment type="catalytic activity">
    <reaction evidence="12">
        <text>ATP + H2O = ADP + phosphate + H(+)</text>
        <dbReference type="Rhea" id="RHEA:13065"/>
        <dbReference type="ChEBI" id="CHEBI:15377"/>
        <dbReference type="ChEBI" id="CHEBI:15378"/>
        <dbReference type="ChEBI" id="CHEBI:30616"/>
        <dbReference type="ChEBI" id="CHEBI:43474"/>
        <dbReference type="ChEBI" id="CHEBI:456216"/>
        <dbReference type="EC" id="3.6.4.12"/>
    </reaction>
</comment>
<dbReference type="SUPFAM" id="SSF52540">
    <property type="entry name" value="P-loop containing nucleoside triphosphate hydrolases"/>
    <property type="match status" value="1"/>
</dbReference>
<dbReference type="InterPro" id="IPR027925">
    <property type="entry name" value="MCM_N"/>
</dbReference>
<dbReference type="Gene3D" id="3.40.50.300">
    <property type="entry name" value="P-loop containing nucleotide triphosphate hydrolases"/>
    <property type="match status" value="1"/>
</dbReference>
<keyword evidence="9 12" id="KW-0539">Nucleus</keyword>
<evidence type="ECO:0000256" key="13">
    <source>
        <dbReference type="SAM" id="Coils"/>
    </source>
</evidence>
<dbReference type="GO" id="GO:0005524">
    <property type="term" value="F:ATP binding"/>
    <property type="evidence" value="ECO:0007669"/>
    <property type="project" value="UniProtKB-UniRule"/>
</dbReference>
<evidence type="ECO:0000256" key="6">
    <source>
        <dbReference type="ARBA" id="ARBA00022806"/>
    </source>
</evidence>
<dbReference type="Gene3D" id="3.30.1640.10">
    <property type="entry name" value="mini-chromosome maintenance (MCM) complex, chain A, domain 1"/>
    <property type="match status" value="1"/>
</dbReference>
<organism evidence="15 16">
    <name type="scientific">Colletotrichum navitas</name>
    <dbReference type="NCBI Taxonomy" id="681940"/>
    <lineage>
        <taxon>Eukaryota</taxon>
        <taxon>Fungi</taxon>
        <taxon>Dikarya</taxon>
        <taxon>Ascomycota</taxon>
        <taxon>Pezizomycotina</taxon>
        <taxon>Sordariomycetes</taxon>
        <taxon>Hypocreomycetidae</taxon>
        <taxon>Glomerellales</taxon>
        <taxon>Glomerellaceae</taxon>
        <taxon>Colletotrichum</taxon>
        <taxon>Colletotrichum graminicola species complex</taxon>
    </lineage>
</organism>
<comment type="caution">
    <text evidence="15">The sequence shown here is derived from an EMBL/GenBank/DDBJ whole genome shotgun (WGS) entry which is preliminary data.</text>
</comment>
<keyword evidence="16" id="KW-1185">Reference proteome</keyword>
<keyword evidence="4 11" id="KW-0547">Nucleotide-binding</keyword>
<dbReference type="Gene3D" id="2.20.28.10">
    <property type="match status" value="1"/>
</dbReference>
<comment type="function">
    <text evidence="12">Acts as component of the MCM2-7 complex (MCM complex) which is the replicative helicase essential for 'once per cell cycle' DNA replication initiation and elongation in eukaryotic cells. The active ATPase sites in the MCM2-7 ring are formed through the interaction surfaces of two neighboring subunits such that a critical structure of a conserved arginine finger motif is provided in trans relative to the ATP-binding site of the Walker A box of the adjacent subunit. The six ATPase active sites, however, are likely to contribute differentially to the complex helicase activity.</text>
</comment>
<dbReference type="GO" id="GO:0006279">
    <property type="term" value="P:premeiotic DNA replication"/>
    <property type="evidence" value="ECO:0007669"/>
    <property type="project" value="UniProtKB-ARBA"/>
</dbReference>
<keyword evidence="7 11" id="KW-0067">ATP-binding</keyword>
<keyword evidence="3 12" id="KW-0235">DNA replication</keyword>
<evidence type="ECO:0000256" key="11">
    <source>
        <dbReference type="RuleBase" id="RU004070"/>
    </source>
</evidence>
<dbReference type="Pfam" id="PF17207">
    <property type="entry name" value="MCM_OB"/>
    <property type="match status" value="1"/>
</dbReference>
<dbReference type="GO" id="GO:0003688">
    <property type="term" value="F:DNA replication origin binding"/>
    <property type="evidence" value="ECO:0007669"/>
    <property type="project" value="UniProtKB-UniRule"/>
</dbReference>
<keyword evidence="10 12" id="KW-0131">Cell cycle</keyword>
<dbReference type="InterPro" id="IPR033762">
    <property type="entry name" value="MCM_OB"/>
</dbReference>
<gene>
    <name evidence="15" type="ORF">LY79DRAFT_152238</name>
</gene>
<keyword evidence="5 12" id="KW-0378">Hydrolase</keyword>
<proteinExistence type="inferred from homology"/>
<dbReference type="PROSITE" id="PS50051">
    <property type="entry name" value="MCM_2"/>
    <property type="match status" value="1"/>
</dbReference>
<comment type="subcellular location">
    <subcellularLocation>
        <location evidence="1 12">Nucleus</location>
    </subcellularLocation>
</comment>
<dbReference type="EMBL" id="JAHLJV010000002">
    <property type="protein sequence ID" value="KAK1599814.1"/>
    <property type="molecule type" value="Genomic_DNA"/>
</dbReference>
<evidence type="ECO:0000313" key="15">
    <source>
        <dbReference type="EMBL" id="KAK1599814.1"/>
    </source>
</evidence>
<protein>
    <recommendedName>
        <fullName evidence="12">DNA replication licensing factor MCM5</fullName>
        <ecNumber evidence="12">3.6.4.12</ecNumber>
    </recommendedName>
</protein>
<evidence type="ECO:0000256" key="9">
    <source>
        <dbReference type="ARBA" id="ARBA00023242"/>
    </source>
</evidence>
<evidence type="ECO:0000256" key="3">
    <source>
        <dbReference type="ARBA" id="ARBA00022705"/>
    </source>
</evidence>
<dbReference type="GO" id="GO:0017116">
    <property type="term" value="F:single-stranded DNA helicase activity"/>
    <property type="evidence" value="ECO:0007669"/>
    <property type="project" value="TreeGrafter"/>
</dbReference>
<dbReference type="PROSITE" id="PS00847">
    <property type="entry name" value="MCM_1"/>
    <property type="match status" value="1"/>
</dbReference>
<keyword evidence="6 12" id="KW-0347">Helicase</keyword>
<dbReference type="Proteomes" id="UP001230504">
    <property type="component" value="Unassembled WGS sequence"/>
</dbReference>
<dbReference type="GO" id="GO:0043596">
    <property type="term" value="C:nuclear replication fork"/>
    <property type="evidence" value="ECO:0007669"/>
    <property type="project" value="UniProtKB-ARBA"/>
</dbReference>
<comment type="similarity">
    <text evidence="2 11">Belongs to the MCM family.</text>
</comment>
<dbReference type="PANTHER" id="PTHR11630">
    <property type="entry name" value="DNA REPLICATION LICENSING FACTOR MCM FAMILY MEMBER"/>
    <property type="match status" value="1"/>
</dbReference>
<dbReference type="InterPro" id="IPR041562">
    <property type="entry name" value="MCM_lid"/>
</dbReference>
<dbReference type="GO" id="GO:0016787">
    <property type="term" value="F:hydrolase activity"/>
    <property type="evidence" value="ECO:0007669"/>
    <property type="project" value="UniProtKB-KW"/>
</dbReference>
<dbReference type="GeneID" id="85435306"/>
<dbReference type="InterPro" id="IPR008048">
    <property type="entry name" value="MCM5"/>
</dbReference>
<evidence type="ECO:0000256" key="12">
    <source>
        <dbReference type="RuleBase" id="RU368063"/>
    </source>
</evidence>
<dbReference type="RefSeq" id="XP_060420403.1">
    <property type="nucleotide sequence ID" value="XM_060551066.1"/>
</dbReference>
<name>A0AAD8QCI5_9PEZI</name>